<dbReference type="PANTHER" id="PTHR31115:SF2">
    <property type="entry name" value="OS05G0107300 PROTEIN"/>
    <property type="match status" value="1"/>
</dbReference>
<feature type="region of interest" description="Disordered" evidence="1">
    <location>
        <begin position="531"/>
        <end position="578"/>
    </location>
</feature>
<sequence length="1331" mass="145933">MAGNVRFESCSASPEEFAFGGSYTNGQRGSYNGVSLDRSGSFREDGESRVFGSITSSRGSATLMGHLPLVSEFLMLDSIKMGDQKCPRSAELRRVLVNSFGSSVEDNSFGAAHSKPPSLVAIEELKRFKASVQDASNKARGRKEKFVDSLDKLDTYCKALYSKKQQRSDMLTNDRSGGSNLLKIGTQIQRNPTDLVQRPEDRPKNVVQNKRVRSSVAEIRGRVRFISLLAGRSGNSKSSTIWKAEGRNNSFVRQPLLTGKDRDMLKDVSEGSDIVEEKIRRPPVGGETWDRKMRRKRSMGTVSTRSIDGDAEPKRVMHHKFNNESSLQSSDVQGFRSGSSCGTSGINKLDGTSLPVGSSARAIPKNEWDKACLSRDSTAALSKERKIAKGNNKLNNCEDNSMVSPYPLKGKAPRAPRSSPVMAGSSSPSLPRSSGVPEVCEQPTSISKFHSVSGTNNRKRGSSSPPMAQWGGQRPQKRTRRANLVSPVSSHDEVQVSSEGGSPSDLGSRVTSIGFNGLRLARNGIKQFRVKHEHVSSPARLSESEEPGAGENPESRFKDKGSENFEVDETAVSSHQNVVPSILFTKKSKALNKEETGDGVRRQGRSGRGTSVSRAISPMAEKLETSASTKPPRSTRPSSEKNGSKSGRPPLKKYSDRKAFSRLGHTPAGSSPDLAGESDDDREELLAAANYASNAPDVACSSSFWKKMEPIFASVSLEDALYLKQQGAPEHGKNFLSQTLDSGERERSMQEDIVSNGMSKTGGVNDGYQDIGTFGKIDSERTTKVTPLYQRVLSALIVEDETEEFEENNGERDMSSQYSRNDSPNDTSLPIDVDHTNRVQTESESESMMGLQTQRQCAVNRFSCNGSTNFTRGTNIHNKLDNLFQGDCEFMQSNIGMFPLFSEYGVDDTSLAEHKNASGSFSIDCRYDQMCLEDKLLLEMQSVGLYPEAVPDLADGEDELIIQDIVELQKELHRQVGKKKVHLNKIIEAVEEGKEMEKRAPEQVAMDRLVELAYRKQLATRGSSTSKCGVVKVSKPVSLAFMKRTLSRCRQFEDTGKSCFTEPALRDVIFAAPPLGNAAESLNCNGSAVVMNLPLETQNSQPEPRKSGSFLSRVEGHDLLSDKTGSSSLDVFGNLTYPSDHDFAKSGPIFNRGKKKEVLLDDVGSNASSRAISTLNNTQVGGAKGRRSERERDKDTFGRSSVAKASRTSQGNFKGERKTKTKPKQKTAQLSTSENGFVNKFTETTHPEVVANGSNAKSRGKITQDSSKEIKEPQDFVNLQLHELDHMELGVANDLSGTQDLSSWFDDDRLQDHDAEGYDIPLADLSDFILY</sequence>
<feature type="region of interest" description="Disordered" evidence="1">
    <location>
        <begin position="1170"/>
        <end position="1268"/>
    </location>
</feature>
<feature type="compositionally biased region" description="Basic and acidic residues" evidence="1">
    <location>
        <begin position="591"/>
        <end position="601"/>
    </location>
</feature>
<evidence type="ECO:0000313" key="2">
    <source>
        <dbReference type="EMBL" id="SPD32951.1"/>
    </source>
</evidence>
<feature type="region of interest" description="Disordered" evidence="1">
    <location>
        <begin position="384"/>
        <end position="509"/>
    </location>
</feature>
<feature type="compositionally biased region" description="Polar residues" evidence="1">
    <location>
        <begin position="1252"/>
        <end position="1265"/>
    </location>
</feature>
<feature type="compositionally biased region" description="Polar residues" evidence="1">
    <location>
        <begin position="442"/>
        <end position="466"/>
    </location>
</feature>
<dbReference type="EMBL" id="OIVN01006428">
    <property type="protein sequence ID" value="SPD32951.1"/>
    <property type="molecule type" value="Genomic_DNA"/>
</dbReference>
<feature type="region of interest" description="Disordered" evidence="1">
    <location>
        <begin position="802"/>
        <end position="832"/>
    </location>
</feature>
<name>A0A2N9J959_FAGSY</name>
<reference evidence="2" key="1">
    <citation type="submission" date="2018-02" db="EMBL/GenBank/DDBJ databases">
        <authorList>
            <person name="Cohen D.B."/>
            <person name="Kent A.D."/>
        </authorList>
    </citation>
    <scope>NUCLEOTIDE SEQUENCE</scope>
</reference>
<feature type="compositionally biased region" description="Low complexity" evidence="1">
    <location>
        <begin position="416"/>
        <end position="434"/>
    </location>
</feature>
<feature type="compositionally biased region" description="Basic and acidic residues" evidence="1">
    <location>
        <begin position="553"/>
        <end position="563"/>
    </location>
</feature>
<feature type="compositionally biased region" description="Polar residues" evidence="1">
    <location>
        <begin position="392"/>
        <end position="403"/>
    </location>
</feature>
<feature type="compositionally biased region" description="Low complexity" evidence="1">
    <location>
        <begin position="625"/>
        <end position="637"/>
    </location>
</feature>
<organism evidence="2">
    <name type="scientific">Fagus sylvatica</name>
    <name type="common">Beechnut</name>
    <dbReference type="NCBI Taxonomy" id="28930"/>
    <lineage>
        <taxon>Eukaryota</taxon>
        <taxon>Viridiplantae</taxon>
        <taxon>Streptophyta</taxon>
        <taxon>Embryophyta</taxon>
        <taxon>Tracheophyta</taxon>
        <taxon>Spermatophyta</taxon>
        <taxon>Magnoliopsida</taxon>
        <taxon>eudicotyledons</taxon>
        <taxon>Gunneridae</taxon>
        <taxon>Pentapetalae</taxon>
        <taxon>rosids</taxon>
        <taxon>fabids</taxon>
        <taxon>Fagales</taxon>
        <taxon>Fagaceae</taxon>
        <taxon>Fagus</taxon>
    </lineage>
</organism>
<gene>
    <name evidence="2" type="ORF">FSB_LOCUS60833</name>
</gene>
<feature type="region of interest" description="Disordered" evidence="1">
    <location>
        <begin position="285"/>
        <end position="308"/>
    </location>
</feature>
<feature type="compositionally biased region" description="Polar residues" evidence="1">
    <location>
        <begin position="1170"/>
        <end position="1180"/>
    </location>
</feature>
<feature type="compositionally biased region" description="Basic and acidic residues" evidence="1">
    <location>
        <begin position="1186"/>
        <end position="1197"/>
    </location>
</feature>
<accession>A0A2N9J959</accession>
<evidence type="ECO:0000256" key="1">
    <source>
        <dbReference type="SAM" id="MobiDB-lite"/>
    </source>
</evidence>
<protein>
    <submittedName>
        <fullName evidence="2">Uncharacterized protein</fullName>
    </submittedName>
</protein>
<feature type="compositionally biased region" description="Polar residues" evidence="1">
    <location>
        <begin position="815"/>
        <end position="828"/>
    </location>
</feature>
<feature type="region of interest" description="Disordered" evidence="1">
    <location>
        <begin position="590"/>
        <end position="681"/>
    </location>
</feature>
<dbReference type="PANTHER" id="PTHR31115">
    <property type="entry name" value="OS05G0107300 PROTEIN"/>
    <property type="match status" value="1"/>
</dbReference>
<proteinExistence type="predicted"/>
<feature type="compositionally biased region" description="Polar residues" evidence="1">
    <location>
        <begin position="1228"/>
        <end position="1244"/>
    </location>
</feature>